<dbReference type="OrthoDB" id="9801669at2"/>
<keyword evidence="2" id="KW-0808">Transferase</keyword>
<organism evidence="2 3">
    <name type="scientific">Pseudoalteromonas arctica A 37-1-2</name>
    <dbReference type="NCBI Taxonomy" id="1117313"/>
    <lineage>
        <taxon>Bacteria</taxon>
        <taxon>Pseudomonadati</taxon>
        <taxon>Pseudomonadota</taxon>
        <taxon>Gammaproteobacteria</taxon>
        <taxon>Alteromonadales</taxon>
        <taxon>Pseudoalteromonadaceae</taxon>
        <taxon>Pseudoalteromonas</taxon>
    </lineage>
</organism>
<dbReference type="InterPro" id="IPR000182">
    <property type="entry name" value="GNAT_dom"/>
</dbReference>
<dbReference type="PANTHER" id="PTHR43792">
    <property type="entry name" value="GNAT FAMILY, PUTATIVE (AFU_ORTHOLOGUE AFUA_3G00765)-RELATED-RELATED"/>
    <property type="match status" value="1"/>
</dbReference>
<dbReference type="SUPFAM" id="SSF55729">
    <property type="entry name" value="Acyl-CoA N-acyltransferases (Nat)"/>
    <property type="match status" value="1"/>
</dbReference>
<feature type="domain" description="N-acetyltransferase" evidence="1">
    <location>
        <begin position="10"/>
        <end position="160"/>
    </location>
</feature>
<name>A0A290S6B8_9GAMM</name>
<dbReference type="EMBL" id="CP011025">
    <property type="protein sequence ID" value="ATC86551.1"/>
    <property type="molecule type" value="Genomic_DNA"/>
</dbReference>
<dbReference type="KEGG" id="part:PARC_a2011"/>
<dbReference type="GO" id="GO:0016747">
    <property type="term" value="F:acyltransferase activity, transferring groups other than amino-acyl groups"/>
    <property type="evidence" value="ECO:0007669"/>
    <property type="project" value="InterPro"/>
</dbReference>
<dbReference type="RefSeq" id="WP_010552775.1">
    <property type="nucleotide sequence ID" value="NZ_CP011025.1"/>
</dbReference>
<dbReference type="InterPro" id="IPR051531">
    <property type="entry name" value="N-acetyltransferase"/>
</dbReference>
<dbReference type="AlphaFoldDB" id="A0A290S6B8"/>
<accession>A0A290S6B8</accession>
<protein>
    <submittedName>
        <fullName evidence="2">Ribosomal-protein-alanine N-acetyltransferase</fullName>
    </submittedName>
</protein>
<evidence type="ECO:0000313" key="2">
    <source>
        <dbReference type="EMBL" id="ATC86551.1"/>
    </source>
</evidence>
<gene>
    <name evidence="2" type="ORF">PARC_a2011</name>
</gene>
<evidence type="ECO:0000259" key="1">
    <source>
        <dbReference type="PROSITE" id="PS51186"/>
    </source>
</evidence>
<reference evidence="2 3" key="1">
    <citation type="journal article" date="2012" name="J. Bacteriol.">
        <title>Genome sequences of type strains of seven species of the marine bacterium Pseudoalteromonas.</title>
        <authorList>
            <person name="Xie B.B."/>
            <person name="Shu Y.L."/>
            <person name="Qin Q.L."/>
            <person name="Rong J.C."/>
            <person name="Zhang X.Y."/>
            <person name="Chen X.L."/>
            <person name="Shi M."/>
            <person name="He H.L."/>
            <person name="Zhou B.C."/>
            <person name="Zhang Y.Z."/>
        </authorList>
    </citation>
    <scope>NUCLEOTIDE SEQUENCE [LARGE SCALE GENOMIC DNA]</scope>
    <source>
        <strain evidence="2 3">A 37-1-2</strain>
    </source>
</reference>
<proteinExistence type="predicted"/>
<dbReference type="PROSITE" id="PS51186">
    <property type="entry name" value="GNAT"/>
    <property type="match status" value="1"/>
</dbReference>
<dbReference type="Proteomes" id="UP000016505">
    <property type="component" value="Chromosome I"/>
</dbReference>
<sequence length="160" mass="18238">MFNTTKLERVTLRLITHKHAACLFNILNHPHVSEFNDYETPLSKTQIKQLIQDDISAYYEGEVIRVAIEHNTSGKLMGTCGLYNLTQCKSSAFIGFELHPDFWDKGVMFEVVTGFIEALLKDIPLKHLSAEVSAHNARSHNLLIKLGFSLRENSIWHKSL</sequence>
<dbReference type="Gene3D" id="3.40.630.30">
    <property type="match status" value="1"/>
</dbReference>
<evidence type="ECO:0000313" key="3">
    <source>
        <dbReference type="Proteomes" id="UP000016505"/>
    </source>
</evidence>
<dbReference type="InterPro" id="IPR016181">
    <property type="entry name" value="Acyl_CoA_acyltransferase"/>
</dbReference>
<dbReference type="Pfam" id="PF13302">
    <property type="entry name" value="Acetyltransf_3"/>
    <property type="match status" value="1"/>
</dbReference>